<evidence type="ECO:0000259" key="8">
    <source>
        <dbReference type="PROSITE" id="PS51553"/>
    </source>
</evidence>
<keyword evidence="3 7" id="KW-0332">GMP biosynthesis</keyword>
<proteinExistence type="predicted"/>
<organism evidence="9 10">
    <name type="scientific">Candidatus Nealsonbacteria bacterium CG10_big_fil_rev_8_21_14_0_10_36_228</name>
    <dbReference type="NCBI Taxonomy" id="1974708"/>
    <lineage>
        <taxon>Bacteria</taxon>
        <taxon>Candidatus Nealsoniibacteriota</taxon>
    </lineage>
</organism>
<feature type="non-terminal residue" evidence="9">
    <location>
        <position position="123"/>
    </location>
</feature>
<name>A0A2H0TKQ6_9BACT</name>
<protein>
    <submittedName>
        <fullName evidence="9">ExsB family transcriptional regulator</fullName>
    </submittedName>
</protein>
<evidence type="ECO:0000313" key="10">
    <source>
        <dbReference type="Proteomes" id="UP000237006"/>
    </source>
</evidence>
<keyword evidence="1" id="KW-0436">Ligase</keyword>
<dbReference type="SUPFAM" id="SSF52402">
    <property type="entry name" value="Adenine nucleotide alpha hydrolases-like"/>
    <property type="match status" value="1"/>
</dbReference>
<evidence type="ECO:0000256" key="1">
    <source>
        <dbReference type="ARBA" id="ARBA00022598"/>
    </source>
</evidence>
<evidence type="ECO:0000256" key="6">
    <source>
        <dbReference type="ARBA" id="ARBA00022962"/>
    </source>
</evidence>
<dbReference type="GO" id="GO:0005524">
    <property type="term" value="F:ATP binding"/>
    <property type="evidence" value="ECO:0007669"/>
    <property type="project" value="UniProtKB-UniRule"/>
</dbReference>
<dbReference type="PANTHER" id="PTHR11922">
    <property type="entry name" value="GMP SYNTHASE-RELATED"/>
    <property type="match status" value="1"/>
</dbReference>
<keyword evidence="6" id="KW-0315">Glutamine amidotransferase</keyword>
<gene>
    <name evidence="9" type="ORF">COU41_00025</name>
</gene>
<evidence type="ECO:0000313" key="9">
    <source>
        <dbReference type="EMBL" id="PIR72607.1"/>
    </source>
</evidence>
<keyword evidence="4 7" id="KW-0658">Purine biosynthesis</keyword>
<accession>A0A2H0TKQ6</accession>
<evidence type="ECO:0000256" key="3">
    <source>
        <dbReference type="ARBA" id="ARBA00022749"/>
    </source>
</evidence>
<evidence type="ECO:0000256" key="7">
    <source>
        <dbReference type="PROSITE-ProRule" id="PRU00886"/>
    </source>
</evidence>
<keyword evidence="5 7" id="KW-0067">ATP-binding</keyword>
<keyword evidence="2 7" id="KW-0547">Nucleotide-binding</keyword>
<sequence length="123" mass="14390">MNYKKFIDKKIKEIRKIVRQEKAMSVLSGGVDSSTVTVLGHKALGNRLKTVFIDNGLMREKEPENVVKTFKKIGIKVEVINAKEKFFRALSRKTDPEEKRETITQVFYRDVFKKIIRKNKINF</sequence>
<dbReference type="InterPro" id="IPR022310">
    <property type="entry name" value="NAD/GMP_synthase"/>
</dbReference>
<dbReference type="EMBL" id="PFCI01000001">
    <property type="protein sequence ID" value="PIR72607.1"/>
    <property type="molecule type" value="Genomic_DNA"/>
</dbReference>
<dbReference type="InterPro" id="IPR014729">
    <property type="entry name" value="Rossmann-like_a/b/a_fold"/>
</dbReference>
<dbReference type="Gene3D" id="3.40.50.620">
    <property type="entry name" value="HUPs"/>
    <property type="match status" value="1"/>
</dbReference>
<dbReference type="Proteomes" id="UP000237006">
    <property type="component" value="Unassembled WGS sequence"/>
</dbReference>
<evidence type="ECO:0000256" key="5">
    <source>
        <dbReference type="ARBA" id="ARBA00022840"/>
    </source>
</evidence>
<comment type="caution">
    <text evidence="9">The sequence shown here is derived from an EMBL/GenBank/DDBJ whole genome shotgun (WGS) entry which is preliminary data.</text>
</comment>
<dbReference type="Pfam" id="PF02540">
    <property type="entry name" value="NAD_synthase"/>
    <property type="match status" value="1"/>
</dbReference>
<dbReference type="InterPro" id="IPR025777">
    <property type="entry name" value="GMPS_ATP_PPase_dom"/>
</dbReference>
<reference evidence="10" key="1">
    <citation type="submission" date="2017-09" db="EMBL/GenBank/DDBJ databases">
        <title>Depth-based differentiation of microbial function through sediment-hosted aquifers and enrichment of novel symbionts in the deep terrestrial subsurface.</title>
        <authorList>
            <person name="Probst A.J."/>
            <person name="Ladd B."/>
            <person name="Jarett J.K."/>
            <person name="Geller-Mcgrath D.E."/>
            <person name="Sieber C.M.K."/>
            <person name="Emerson J.B."/>
            <person name="Anantharaman K."/>
            <person name="Thomas B.C."/>
            <person name="Malmstrom R."/>
            <person name="Stieglmeier M."/>
            <person name="Klingl A."/>
            <person name="Woyke T."/>
            <person name="Ryan C.M."/>
            <person name="Banfield J.F."/>
        </authorList>
    </citation>
    <scope>NUCLEOTIDE SEQUENCE [LARGE SCALE GENOMIC DNA]</scope>
</reference>
<dbReference type="PROSITE" id="PS51553">
    <property type="entry name" value="GMPS_ATP_PPASE"/>
    <property type="match status" value="1"/>
</dbReference>
<dbReference type="GO" id="GO:0005829">
    <property type="term" value="C:cytosol"/>
    <property type="evidence" value="ECO:0007669"/>
    <property type="project" value="TreeGrafter"/>
</dbReference>
<dbReference type="PANTHER" id="PTHR11922:SF2">
    <property type="entry name" value="GMP SYNTHASE [GLUTAMINE-HYDROLYZING]"/>
    <property type="match status" value="1"/>
</dbReference>
<dbReference type="GO" id="GO:0003921">
    <property type="term" value="F:GMP synthase activity"/>
    <property type="evidence" value="ECO:0007669"/>
    <property type="project" value="InterPro"/>
</dbReference>
<feature type="binding site" evidence="7">
    <location>
        <begin position="28"/>
        <end position="34"/>
    </location>
    <ligand>
        <name>ATP</name>
        <dbReference type="ChEBI" id="CHEBI:30616"/>
    </ligand>
</feature>
<feature type="domain" description="GMPS ATP-PPase" evidence="8">
    <location>
        <begin position="1"/>
        <end position="123"/>
    </location>
</feature>
<dbReference type="AlphaFoldDB" id="A0A2H0TKQ6"/>
<evidence type="ECO:0000256" key="4">
    <source>
        <dbReference type="ARBA" id="ARBA00022755"/>
    </source>
</evidence>
<evidence type="ECO:0000256" key="2">
    <source>
        <dbReference type="ARBA" id="ARBA00022741"/>
    </source>
</evidence>